<evidence type="ECO:0000313" key="3">
    <source>
        <dbReference type="Proteomes" id="UP000274922"/>
    </source>
</evidence>
<feature type="compositionally biased region" description="Polar residues" evidence="1">
    <location>
        <begin position="1"/>
        <end position="11"/>
    </location>
</feature>
<dbReference type="EMBL" id="ML014165">
    <property type="protein sequence ID" value="RKP01652.1"/>
    <property type="molecule type" value="Genomic_DNA"/>
</dbReference>
<dbReference type="AlphaFoldDB" id="A0A4P9X8R3"/>
<gene>
    <name evidence="2" type="ORF">CXG81DRAFT_25686</name>
</gene>
<evidence type="ECO:0000313" key="2">
    <source>
        <dbReference type="EMBL" id="RKP01652.1"/>
    </source>
</evidence>
<feature type="compositionally biased region" description="Low complexity" evidence="1">
    <location>
        <begin position="28"/>
        <end position="41"/>
    </location>
</feature>
<organism evidence="2 3">
    <name type="scientific">Caulochytrium protostelioides</name>
    <dbReference type="NCBI Taxonomy" id="1555241"/>
    <lineage>
        <taxon>Eukaryota</taxon>
        <taxon>Fungi</taxon>
        <taxon>Fungi incertae sedis</taxon>
        <taxon>Chytridiomycota</taxon>
        <taxon>Chytridiomycota incertae sedis</taxon>
        <taxon>Chytridiomycetes</taxon>
        <taxon>Caulochytriales</taxon>
        <taxon>Caulochytriaceae</taxon>
        <taxon>Caulochytrium</taxon>
    </lineage>
</organism>
<evidence type="ECO:0000256" key="1">
    <source>
        <dbReference type="SAM" id="MobiDB-lite"/>
    </source>
</evidence>
<feature type="region of interest" description="Disordered" evidence="1">
    <location>
        <begin position="346"/>
        <end position="435"/>
    </location>
</feature>
<sequence>MPRSGKSSNRSLAAERGMGSNSLLSHVDSTGSMDGTGSSAGLAGPPSATRGRAAGKPGLRASTGAAAAGLSKTKGPVSAASVATPFAVPEAEHQVGLAWTHLTEEICAELQTLEPDQVLVRIAQILDIPDWQTSMQSEARLSFYANAYFMAQMHKMPAMQTSAVFSIYKLLVDTCLLDELPLEIAIVLFQRLLTEHTGGLSRSHMKGPTPLPATVLEHHLPSLASRAASSAGAPLVTGAGSVDAKPVTPATPLAAAATPGQATPTGPLVVETDQPAASVLSMAESRQLAEFVSETLFRQYRLVTYALTHDRQQDLRVRCRYVVVPPPAVARASADALAAGAEGAASEAPAASASTTPSTATTAPAGPAPTTASPPAAGSGTAAGAGAGAAKPVPASPAKPPSGTPHGASSGRAGAPSAAVPPAPPPGGQSGPAAH</sequence>
<protein>
    <submittedName>
        <fullName evidence="2">Uncharacterized protein</fullName>
    </submittedName>
</protein>
<feature type="compositionally biased region" description="Low complexity" evidence="1">
    <location>
        <begin position="346"/>
        <end position="380"/>
    </location>
</feature>
<keyword evidence="3" id="KW-1185">Reference proteome</keyword>
<accession>A0A4P9X8R3</accession>
<dbReference type="PANTHER" id="PTHR28457">
    <property type="entry name" value="COILED-COIL DOMAIN-CONTAINING PROTEIN 189"/>
    <property type="match status" value="1"/>
</dbReference>
<dbReference type="InterPro" id="IPR032727">
    <property type="entry name" value="CLAMP"/>
</dbReference>
<reference evidence="3" key="1">
    <citation type="journal article" date="2018" name="Nat. Microbiol.">
        <title>Leveraging single-cell genomics to expand the fungal tree of life.</title>
        <authorList>
            <person name="Ahrendt S.R."/>
            <person name="Quandt C.A."/>
            <person name="Ciobanu D."/>
            <person name="Clum A."/>
            <person name="Salamov A."/>
            <person name="Andreopoulos B."/>
            <person name="Cheng J.F."/>
            <person name="Woyke T."/>
            <person name="Pelin A."/>
            <person name="Henrissat B."/>
            <person name="Reynolds N.K."/>
            <person name="Benny G.L."/>
            <person name="Smith M.E."/>
            <person name="James T.Y."/>
            <person name="Grigoriev I.V."/>
        </authorList>
    </citation>
    <scope>NUCLEOTIDE SEQUENCE [LARGE SCALE GENOMIC DNA]</scope>
    <source>
        <strain evidence="3">ATCC 52028</strain>
    </source>
</reference>
<feature type="compositionally biased region" description="Low complexity" evidence="1">
    <location>
        <begin position="405"/>
        <end position="418"/>
    </location>
</feature>
<name>A0A4P9X8R3_9FUNG</name>
<proteinExistence type="predicted"/>
<feature type="region of interest" description="Disordered" evidence="1">
    <location>
        <begin position="1"/>
        <end position="67"/>
    </location>
</feature>
<dbReference type="Proteomes" id="UP000274922">
    <property type="component" value="Unassembled WGS sequence"/>
</dbReference>
<dbReference type="PANTHER" id="PTHR28457:SF1">
    <property type="entry name" value="CILIA- AND FLAGELLA-ASSOCIATED PROTEIN 119"/>
    <property type="match status" value="1"/>
</dbReference>
<dbReference type="STRING" id="1555241.A0A4P9X8R3"/>
<feature type="compositionally biased region" description="Pro residues" evidence="1">
    <location>
        <begin position="394"/>
        <end position="403"/>
    </location>
</feature>